<evidence type="ECO:0000313" key="4">
    <source>
        <dbReference type="Proteomes" id="UP001432027"/>
    </source>
</evidence>
<feature type="region of interest" description="Disordered" evidence="1">
    <location>
        <begin position="1"/>
        <end position="55"/>
    </location>
</feature>
<dbReference type="PROSITE" id="PS50053">
    <property type="entry name" value="UBIQUITIN_2"/>
    <property type="match status" value="1"/>
</dbReference>
<feature type="compositionally biased region" description="Polar residues" evidence="1">
    <location>
        <begin position="1"/>
        <end position="52"/>
    </location>
</feature>
<feature type="compositionally biased region" description="Polar residues" evidence="1">
    <location>
        <begin position="85"/>
        <end position="106"/>
    </location>
</feature>
<feature type="region of interest" description="Disordered" evidence="1">
    <location>
        <begin position="85"/>
        <end position="128"/>
    </location>
</feature>
<proteinExistence type="predicted"/>
<dbReference type="Gene3D" id="3.10.20.90">
    <property type="entry name" value="Phosphatidylinositol 3-kinase Catalytic Subunit, Chain A, domain 1"/>
    <property type="match status" value="1"/>
</dbReference>
<organism evidence="3 4">
    <name type="scientific">Pristionchus entomophagus</name>
    <dbReference type="NCBI Taxonomy" id="358040"/>
    <lineage>
        <taxon>Eukaryota</taxon>
        <taxon>Metazoa</taxon>
        <taxon>Ecdysozoa</taxon>
        <taxon>Nematoda</taxon>
        <taxon>Chromadorea</taxon>
        <taxon>Rhabditida</taxon>
        <taxon>Rhabditina</taxon>
        <taxon>Diplogasteromorpha</taxon>
        <taxon>Diplogasteroidea</taxon>
        <taxon>Neodiplogasteridae</taxon>
        <taxon>Pristionchus</taxon>
    </lineage>
</organism>
<comment type="caution">
    <text evidence="3">The sequence shown here is derived from an EMBL/GenBank/DDBJ whole genome shotgun (WGS) entry which is preliminary data.</text>
</comment>
<keyword evidence="4" id="KW-1185">Reference proteome</keyword>
<feature type="compositionally biased region" description="Low complexity" evidence="1">
    <location>
        <begin position="376"/>
        <end position="416"/>
    </location>
</feature>
<reference evidence="3" key="1">
    <citation type="submission" date="2023-10" db="EMBL/GenBank/DDBJ databases">
        <title>Genome assembly of Pristionchus species.</title>
        <authorList>
            <person name="Yoshida K."/>
            <person name="Sommer R.J."/>
        </authorList>
    </citation>
    <scope>NUCLEOTIDE SEQUENCE</scope>
    <source>
        <strain evidence="3">RS0144</strain>
    </source>
</reference>
<dbReference type="AlphaFoldDB" id="A0AAV5UCJ7"/>
<evidence type="ECO:0000313" key="3">
    <source>
        <dbReference type="EMBL" id="GMT03885.1"/>
    </source>
</evidence>
<feature type="region of interest" description="Disordered" evidence="1">
    <location>
        <begin position="490"/>
        <end position="512"/>
    </location>
</feature>
<sequence>MQQSTTTMASLLNRSDVHGTNTGNERVPTATRSNRPQFDPSLSHSTTPSRPSVSMDRLRRDAAGMLAVVAAEAASPYPNWMSSALSSQQRTSTRNGGVSTIGLSSRSRVDPSLSHSTTPSRPSVPMEQQSIESVNDPLSNGVSPYRNLHPPIEEDENPGVLWTEEELSINYNLIYNMQETPILLQPESSPQAVSPSAIPDKVAAIRSQLSKTGINLRFNQTISGEEKIGTMPVNSGDTFGMIKEFFCEEQGVPPGSLELFFKERKLSDKDTPSSLRMNESDIIDICPIQDDSPPSSSEETDDSLPSRTLFLHQAEIDEIVQETGSRSNSPETASDSAVARKRAKLSGLLDKLIKSSRSPSTPNRVSPLLVSPSTASSTEITPSETRSPSPSTMERPEDTSTTSPPLTSPSTVSPSSEDQCFVSSSTALEVALPLAPPPTDPSSRAIKHSIDSLLSPSPRRDAASGDDVALVDASTTLSPDLFMHLPPIAATASPADEESTAEGAFVDAQEIH</sequence>
<feature type="compositionally biased region" description="Polar residues" evidence="1">
    <location>
        <begin position="355"/>
        <end position="364"/>
    </location>
</feature>
<dbReference type="InterPro" id="IPR029071">
    <property type="entry name" value="Ubiquitin-like_domsf"/>
</dbReference>
<gene>
    <name evidence="3" type="ORF">PENTCL1PPCAC_26059</name>
</gene>
<feature type="compositionally biased region" description="Low complexity" evidence="1">
    <location>
        <begin position="285"/>
        <end position="297"/>
    </location>
</feature>
<feature type="compositionally biased region" description="Polar residues" evidence="1">
    <location>
        <begin position="113"/>
        <end position="128"/>
    </location>
</feature>
<dbReference type="CDD" id="cd01763">
    <property type="entry name" value="Ubl_SUMO_like"/>
    <property type="match status" value="1"/>
</dbReference>
<evidence type="ECO:0000256" key="1">
    <source>
        <dbReference type="SAM" id="MobiDB-lite"/>
    </source>
</evidence>
<feature type="region of interest" description="Disordered" evidence="1">
    <location>
        <begin position="285"/>
        <end position="304"/>
    </location>
</feature>
<dbReference type="Proteomes" id="UP001432027">
    <property type="component" value="Unassembled WGS sequence"/>
</dbReference>
<feature type="region of interest" description="Disordered" evidence="1">
    <location>
        <begin position="320"/>
        <end position="421"/>
    </location>
</feature>
<feature type="compositionally biased region" description="Polar residues" evidence="1">
    <location>
        <begin position="322"/>
        <end position="335"/>
    </location>
</feature>
<dbReference type="Pfam" id="PF00240">
    <property type="entry name" value="ubiquitin"/>
    <property type="match status" value="1"/>
</dbReference>
<dbReference type="InterPro" id="IPR000626">
    <property type="entry name" value="Ubiquitin-like_dom"/>
</dbReference>
<evidence type="ECO:0000259" key="2">
    <source>
        <dbReference type="PROSITE" id="PS50053"/>
    </source>
</evidence>
<accession>A0AAV5UCJ7</accession>
<feature type="domain" description="Ubiquitin-like" evidence="2">
    <location>
        <begin position="212"/>
        <end position="285"/>
    </location>
</feature>
<dbReference type="EMBL" id="BTSX01000006">
    <property type="protein sequence ID" value="GMT03885.1"/>
    <property type="molecule type" value="Genomic_DNA"/>
</dbReference>
<feature type="non-terminal residue" evidence="3">
    <location>
        <position position="512"/>
    </location>
</feature>
<dbReference type="SUPFAM" id="SSF54236">
    <property type="entry name" value="Ubiquitin-like"/>
    <property type="match status" value="1"/>
</dbReference>
<name>A0AAV5UCJ7_9BILA</name>
<protein>
    <recommendedName>
        <fullName evidence="2">Ubiquitin-like domain-containing protein</fullName>
    </recommendedName>
</protein>